<protein>
    <submittedName>
        <fullName evidence="3">Glycosyl transferase</fullName>
    </submittedName>
</protein>
<evidence type="ECO:0000259" key="2">
    <source>
        <dbReference type="Pfam" id="PF00534"/>
    </source>
</evidence>
<dbReference type="Gene3D" id="3.40.50.2000">
    <property type="entry name" value="Glycogen Phosphorylase B"/>
    <property type="match status" value="1"/>
</dbReference>
<dbReference type="Pfam" id="PF00534">
    <property type="entry name" value="Glycos_transf_1"/>
    <property type="match status" value="1"/>
</dbReference>
<evidence type="ECO:0000256" key="1">
    <source>
        <dbReference type="ARBA" id="ARBA00022679"/>
    </source>
</evidence>
<dbReference type="KEGG" id="csn:Cyast_0124"/>
<dbReference type="HOGENOM" id="CLU_043949_0_0_3"/>
<name>K9YHZ9_CYASC</name>
<dbReference type="STRING" id="292563.Cyast_0124"/>
<evidence type="ECO:0000313" key="4">
    <source>
        <dbReference type="Proteomes" id="UP000010483"/>
    </source>
</evidence>
<keyword evidence="4" id="KW-1185">Reference proteome</keyword>
<dbReference type="PATRIC" id="fig|292563.3.peg.131"/>
<dbReference type="PANTHER" id="PTHR46401:SF2">
    <property type="entry name" value="GLYCOSYLTRANSFERASE WBBK-RELATED"/>
    <property type="match status" value="1"/>
</dbReference>
<keyword evidence="1 3" id="KW-0808">Transferase</keyword>
<dbReference type="Proteomes" id="UP000010483">
    <property type="component" value="Chromosome"/>
</dbReference>
<proteinExistence type="predicted"/>
<feature type="domain" description="Glycosyl transferase family 1" evidence="2">
    <location>
        <begin position="207"/>
        <end position="360"/>
    </location>
</feature>
<organism evidence="3 4">
    <name type="scientific">Cyanobacterium stanieri (strain ATCC 29140 / PCC 7202)</name>
    <dbReference type="NCBI Taxonomy" id="292563"/>
    <lineage>
        <taxon>Bacteria</taxon>
        <taxon>Bacillati</taxon>
        <taxon>Cyanobacteriota</taxon>
        <taxon>Cyanophyceae</taxon>
        <taxon>Oscillatoriophycideae</taxon>
        <taxon>Chroococcales</taxon>
        <taxon>Geminocystaceae</taxon>
        <taxon>Cyanobacterium</taxon>
    </lineage>
</organism>
<dbReference type="SUPFAM" id="SSF53756">
    <property type="entry name" value="UDP-Glycosyltransferase/glycogen phosphorylase"/>
    <property type="match status" value="1"/>
</dbReference>
<dbReference type="InterPro" id="IPR001296">
    <property type="entry name" value="Glyco_trans_1"/>
</dbReference>
<dbReference type="PANTHER" id="PTHR46401">
    <property type="entry name" value="GLYCOSYLTRANSFERASE WBBK-RELATED"/>
    <property type="match status" value="1"/>
</dbReference>
<dbReference type="EMBL" id="CP003940">
    <property type="protein sequence ID" value="AFZ46107.1"/>
    <property type="molecule type" value="Genomic_DNA"/>
</dbReference>
<dbReference type="AlphaFoldDB" id="K9YHZ9"/>
<accession>K9YHZ9</accession>
<dbReference type="eggNOG" id="COG0438">
    <property type="taxonomic scope" value="Bacteria"/>
</dbReference>
<sequence length="431" mass="50133">MKINWFSPLPPAKTEIAKYTYKIVSLLQKNAEVTIWTSQDKWDSELNDIFSIRYYQPHQMSWYDINQADLNIYQLGNNHLFHGDIWQVSCKCPGLVILHDYKLQDFFYMLSADKKNYLRQVFQLYGEKALADGQKFLDGFISMATMADTYPMTPLALQGVIALMTHNQQSYQQLSEENKWITGYTPLPYLAENPEQIHRRPQQIPYQIIMFGFMGQNRCLNSIFKTLAMLPRREQFRLNIYGEMWDKNYIVRQIQELGLENIIKIHGFVSEEKLNHALSQANLAINLRYPSMGEASASQLHLWSYSLPSIVSQTEWYASLNPKAVAFVRPNHELEDLTHHLNQFLDHPQKFAQMGIEGKKILQENHQPERCAEAILHFATKVIKHRPSHTIHSMTQKIGNTLNNADLLPSVDLNRYSEIIDFLCSPIFSES</sequence>
<gene>
    <name evidence="3" type="ordered locus">Cyast_0124</name>
</gene>
<dbReference type="BioCyc" id="CSTA292563:G1353-123-MONOMER"/>
<dbReference type="GO" id="GO:0009103">
    <property type="term" value="P:lipopolysaccharide biosynthetic process"/>
    <property type="evidence" value="ECO:0007669"/>
    <property type="project" value="TreeGrafter"/>
</dbReference>
<reference evidence="4" key="1">
    <citation type="journal article" date="2013" name="Proc. Natl. Acad. Sci. U.S.A.">
        <title>Improving the coverage of the cyanobacterial phylum using diversity-driven genome sequencing.</title>
        <authorList>
            <person name="Shih P.M."/>
            <person name="Wu D."/>
            <person name="Latifi A."/>
            <person name="Axen S.D."/>
            <person name="Fewer D.P."/>
            <person name="Talla E."/>
            <person name="Calteau A."/>
            <person name="Cai F."/>
            <person name="Tandeau de Marsac N."/>
            <person name="Rippka R."/>
            <person name="Herdman M."/>
            <person name="Sivonen K."/>
            <person name="Coursin T."/>
            <person name="Laurent T."/>
            <person name="Goodwin L."/>
            <person name="Nolan M."/>
            <person name="Davenport K.W."/>
            <person name="Han C.S."/>
            <person name="Rubin E.M."/>
            <person name="Eisen J.A."/>
            <person name="Woyke T."/>
            <person name="Gugger M."/>
            <person name="Kerfeld C.A."/>
        </authorList>
    </citation>
    <scope>NUCLEOTIDE SEQUENCE [LARGE SCALE GENOMIC DNA]</scope>
    <source>
        <strain evidence="4">ATCC 29140 / PCC 7202</strain>
    </source>
</reference>
<evidence type="ECO:0000313" key="3">
    <source>
        <dbReference type="EMBL" id="AFZ46107.1"/>
    </source>
</evidence>
<dbReference type="GO" id="GO:0016757">
    <property type="term" value="F:glycosyltransferase activity"/>
    <property type="evidence" value="ECO:0007669"/>
    <property type="project" value="InterPro"/>
</dbReference>